<dbReference type="EnsemblMetazoa" id="AQUA014112-RA">
    <property type="protein sequence ID" value="AQUA014112-PA"/>
    <property type="gene ID" value="AQUA014112"/>
</dbReference>
<evidence type="ECO:0000313" key="1">
    <source>
        <dbReference type="EnsemblMetazoa" id="AQUA014112-PA"/>
    </source>
</evidence>
<name>A0A182XQH2_ANOQN</name>
<keyword evidence="2" id="KW-1185">Reference proteome</keyword>
<proteinExistence type="predicted"/>
<evidence type="ECO:0000313" key="2">
    <source>
        <dbReference type="Proteomes" id="UP000076407"/>
    </source>
</evidence>
<dbReference type="AlphaFoldDB" id="A0A182XQH2"/>
<reference evidence="1" key="1">
    <citation type="submission" date="2020-05" db="UniProtKB">
        <authorList>
            <consortium name="EnsemblMetazoa"/>
        </authorList>
    </citation>
    <scope>IDENTIFICATION</scope>
    <source>
        <strain evidence="1">SANGQUA</strain>
    </source>
</reference>
<accession>A0A182XQH2</accession>
<sequence length="100" mass="11457">RIVRSSRPIRLPGLGLAFSALPKRTRRALFDQRWFVVSLLMIKVITTVQSKCEKRATLKGPVLRKCKSVRIKAKRNSRVFLSYQSGCVKSVFCYIIATRT</sequence>
<dbReference type="Proteomes" id="UP000076407">
    <property type="component" value="Unassembled WGS sequence"/>
</dbReference>
<organism evidence="1 2">
    <name type="scientific">Anopheles quadriannulatus</name>
    <name type="common">Mosquito</name>
    <dbReference type="NCBI Taxonomy" id="34691"/>
    <lineage>
        <taxon>Eukaryota</taxon>
        <taxon>Metazoa</taxon>
        <taxon>Ecdysozoa</taxon>
        <taxon>Arthropoda</taxon>
        <taxon>Hexapoda</taxon>
        <taxon>Insecta</taxon>
        <taxon>Pterygota</taxon>
        <taxon>Neoptera</taxon>
        <taxon>Endopterygota</taxon>
        <taxon>Diptera</taxon>
        <taxon>Nematocera</taxon>
        <taxon>Culicoidea</taxon>
        <taxon>Culicidae</taxon>
        <taxon>Anophelinae</taxon>
        <taxon>Anopheles</taxon>
    </lineage>
</organism>
<protein>
    <submittedName>
        <fullName evidence="1">Uncharacterized protein</fullName>
    </submittedName>
</protein>
<dbReference type="VEuPathDB" id="VectorBase:AQUA014112"/>